<name>C1LTS4_SCHJA</name>
<dbReference type="EMBL" id="FN322378">
    <property type="protein sequence ID" value="CAX78102.1"/>
    <property type="molecule type" value="mRNA"/>
</dbReference>
<protein>
    <submittedName>
        <fullName evidence="1">Hypotheticial protein</fullName>
    </submittedName>
</protein>
<reference evidence="1" key="1">
    <citation type="journal article" date="2009" name="Nature">
        <title>The Schistosoma japonicum genome reveals features of host-parasite interplay.</title>
        <authorList>
            <person name="Liu F."/>
            <person name="Zhou Y."/>
            <person name="Wang Z.Q."/>
            <person name="Lu G."/>
            <person name="Zheng H."/>
            <person name="Brindley P.J."/>
            <person name="McManus D.P."/>
            <person name="Blair D."/>
            <person name="Zhang Q.H."/>
            <person name="Zhong Y."/>
            <person name="Wang S."/>
            <person name="Han Z.G."/>
            <person name="Chen Z."/>
        </authorList>
    </citation>
    <scope>NUCLEOTIDE SEQUENCE</scope>
    <source>
        <strain evidence="1">Anhui</strain>
    </source>
</reference>
<accession>C1LTS4</accession>
<evidence type="ECO:0000313" key="1">
    <source>
        <dbReference type="EMBL" id="CAX78102.1"/>
    </source>
</evidence>
<sequence length="72" mass="8040">MAFDEAEGRNIHFKEGVALNLNLNNSNDPSAKYREICDTVCSDDTNKVFATCLFLCDIHHQNGTQTGNHLLN</sequence>
<proteinExistence type="evidence at transcript level"/>
<organism evidence="1">
    <name type="scientific">Schistosoma japonicum</name>
    <name type="common">Blood fluke</name>
    <dbReference type="NCBI Taxonomy" id="6182"/>
    <lineage>
        <taxon>Eukaryota</taxon>
        <taxon>Metazoa</taxon>
        <taxon>Spiralia</taxon>
        <taxon>Lophotrochozoa</taxon>
        <taxon>Platyhelminthes</taxon>
        <taxon>Trematoda</taxon>
        <taxon>Digenea</taxon>
        <taxon>Strigeidida</taxon>
        <taxon>Schistosomatoidea</taxon>
        <taxon>Schistosomatidae</taxon>
        <taxon>Schistosoma</taxon>
    </lineage>
</organism>
<reference evidence="1" key="2">
    <citation type="submission" date="2009-03" db="EMBL/GenBank/DDBJ databases">
        <authorList>
            <person name="Gang L."/>
        </authorList>
    </citation>
    <scope>NUCLEOTIDE SEQUENCE</scope>
    <source>
        <strain evidence="1">Anhui</strain>
    </source>
</reference>
<dbReference type="AlphaFoldDB" id="C1LTS4"/>